<dbReference type="KEGG" id="spac:B1H29_01465"/>
<feature type="region of interest" description="Disordered" evidence="1">
    <location>
        <begin position="187"/>
        <end position="231"/>
    </location>
</feature>
<dbReference type="SUPFAM" id="SSF55469">
    <property type="entry name" value="FMN-dependent nitroreductase-like"/>
    <property type="match status" value="1"/>
</dbReference>
<reference evidence="2 3" key="1">
    <citation type="submission" date="2017-02" db="EMBL/GenBank/DDBJ databases">
        <title>Streptomyces pactum ACT12 Genome sequencing and assembly.</title>
        <authorList>
            <person name="Xue Q."/>
            <person name="Yan X."/>
            <person name="Jia L."/>
            <person name="Yan H."/>
        </authorList>
    </citation>
    <scope>NUCLEOTIDE SEQUENCE [LARGE SCALE GENOMIC DNA]</scope>
    <source>
        <strain evidence="2 3">ACT12</strain>
    </source>
</reference>
<dbReference type="EMBL" id="CP019724">
    <property type="protein sequence ID" value="AQS65783.1"/>
    <property type="molecule type" value="Genomic_DNA"/>
</dbReference>
<proteinExistence type="predicted"/>
<accession>A0A1S6J205</accession>
<keyword evidence="3" id="KW-1185">Reference proteome</keyword>
<dbReference type="AlphaFoldDB" id="A0A1S6J205"/>
<feature type="region of interest" description="Disordered" evidence="1">
    <location>
        <begin position="18"/>
        <end position="48"/>
    </location>
</feature>
<dbReference type="Gene3D" id="3.40.109.10">
    <property type="entry name" value="NADH Oxidase"/>
    <property type="match status" value="2"/>
</dbReference>
<name>A0A1S6J205_9ACTN</name>
<evidence type="ECO:0000256" key="1">
    <source>
        <dbReference type="SAM" id="MobiDB-lite"/>
    </source>
</evidence>
<evidence type="ECO:0000313" key="2">
    <source>
        <dbReference type="EMBL" id="AQS65783.1"/>
    </source>
</evidence>
<evidence type="ECO:0000313" key="3">
    <source>
        <dbReference type="Proteomes" id="UP000189443"/>
    </source>
</evidence>
<protein>
    <recommendedName>
        <fullName evidence="4">Nitroreductase</fullName>
    </recommendedName>
</protein>
<evidence type="ECO:0008006" key="4">
    <source>
        <dbReference type="Google" id="ProtNLM"/>
    </source>
</evidence>
<gene>
    <name evidence="2" type="ORF">B1H29_01465</name>
</gene>
<sequence>MEHTHEDHPVGLSAVLARARSPERPGHGTPAGSPVRDWPRPPRAVPAAGPADLDLRALLRLSLAASDGSGRLRPAASAGALHPVDTELLVGTGCPLPSGRYGYDPLRHRVHHLGPPPGRTPPGVTAELTVTARRTVSHYGHRAWPLLLLDTGHATAALFLAARALGADEPEVRLDGTAASPLAAVRVAPPDPRHPVRPCGGVHGPRSSTHVPTPGELQARRSTPPPLPGTPPPDALRAVLATAARAGGGDLRWCAAVGEPRPGLVELTADGGALRQRAAGEARPTLAVWAAGQAWIADAGAVLLAHGCPADADAPHIRRTHLHAGFAVHLAHVTALRHGLAARPVGSWQQADLGAALGAAPGRDWIVHALALGTRHADEENTT</sequence>
<dbReference type="RefSeq" id="WP_055421507.1">
    <property type="nucleotide sequence ID" value="NZ_CP019724.1"/>
</dbReference>
<dbReference type="Proteomes" id="UP000189443">
    <property type="component" value="Chromosome"/>
</dbReference>
<dbReference type="GO" id="GO:0016491">
    <property type="term" value="F:oxidoreductase activity"/>
    <property type="evidence" value="ECO:0007669"/>
    <property type="project" value="InterPro"/>
</dbReference>
<organism evidence="2 3">
    <name type="scientific">Streptomyces pactum</name>
    <dbReference type="NCBI Taxonomy" id="68249"/>
    <lineage>
        <taxon>Bacteria</taxon>
        <taxon>Bacillati</taxon>
        <taxon>Actinomycetota</taxon>
        <taxon>Actinomycetes</taxon>
        <taxon>Kitasatosporales</taxon>
        <taxon>Streptomycetaceae</taxon>
        <taxon>Streptomyces</taxon>
    </lineage>
</organism>
<dbReference type="OrthoDB" id="3422065at2"/>
<dbReference type="InterPro" id="IPR000415">
    <property type="entry name" value="Nitroreductase-like"/>
</dbReference>